<evidence type="ECO:0000256" key="2">
    <source>
        <dbReference type="ARBA" id="ARBA00023002"/>
    </source>
</evidence>
<dbReference type="EMBL" id="CAJVRC010000843">
    <property type="protein sequence ID" value="CAG8890878.1"/>
    <property type="molecule type" value="Genomic_DNA"/>
</dbReference>
<dbReference type="OrthoDB" id="9983560at2759"/>
<gene>
    <name evidence="4" type="ORF">PEGY_LOCUS2542</name>
</gene>
<dbReference type="InterPro" id="IPR006094">
    <property type="entry name" value="Oxid_FAD_bind_N"/>
</dbReference>
<dbReference type="AlphaFoldDB" id="A0A9W4K6T9"/>
<sequence length="501" mass="54385">MCYPCKTPNDPCWPSTLEWSSLNETVSGRLIKTKPPGSVCYPTESDYNLSACNNILENWTTSVFHSSNPSSVSDLVYSNSSCSPIYPNGTNVSGDPDAEVEGGSMGNLSPYVVNAMEASHVQAALEFAHRRNWRLNIKDTGHNPEKRIWTHFMKGCKFHESFKPQTCGGLEGHMAATVGAGIQDGELFQFLAQNDAIADVGVVGWATGGGHGLATAEYGMGADNIIEAVLVTPHGEAVTTNACQNKDLYWAIRGGGGGTFGVILSVTVRAYPMLSITRVDIDISARNGTSPKHWWILIAKIHKELLYLQDAGLGGSCTTFSGPPFYFHDTLLQYNTSNADSADESVKPLKGLLGYANESVESTITTSWSSSWYDLIKLLPATENVGTKRSIRASRLLPRRAIENTMGLAYILEEIGPQQVPLDNGISNPSISGTMTISKVQTDNALNPAWREAAVHFITSQQWNDTLPNSIAEGAIESMTYDKGYYLRQLAPDSGAYYNEA</sequence>
<keyword evidence="2" id="KW-0560">Oxidoreductase</keyword>
<comment type="similarity">
    <text evidence="1">Belongs to the oxygen-dependent FAD-linked oxidoreductase family.</text>
</comment>
<dbReference type="InterPro" id="IPR036318">
    <property type="entry name" value="FAD-bd_PCMH-like_sf"/>
</dbReference>
<dbReference type="InterPro" id="IPR016169">
    <property type="entry name" value="FAD-bd_PCMH_sub2"/>
</dbReference>
<dbReference type="GO" id="GO:0016491">
    <property type="term" value="F:oxidoreductase activity"/>
    <property type="evidence" value="ECO:0007669"/>
    <property type="project" value="UniProtKB-KW"/>
</dbReference>
<name>A0A9W4K6T9_9EURO</name>
<evidence type="ECO:0000313" key="5">
    <source>
        <dbReference type="Proteomes" id="UP001154252"/>
    </source>
</evidence>
<evidence type="ECO:0000256" key="1">
    <source>
        <dbReference type="ARBA" id="ARBA00005466"/>
    </source>
</evidence>
<dbReference type="InterPro" id="IPR016166">
    <property type="entry name" value="FAD-bd_PCMH"/>
</dbReference>
<dbReference type="Pfam" id="PF01565">
    <property type="entry name" value="FAD_binding_4"/>
    <property type="match status" value="1"/>
</dbReference>
<dbReference type="PROSITE" id="PS51387">
    <property type="entry name" value="FAD_PCMH"/>
    <property type="match status" value="1"/>
</dbReference>
<dbReference type="Gene3D" id="3.30.465.10">
    <property type="match status" value="1"/>
</dbReference>
<keyword evidence="5" id="KW-1185">Reference proteome</keyword>
<organism evidence="4 5">
    <name type="scientific">Penicillium egyptiacum</name>
    <dbReference type="NCBI Taxonomy" id="1303716"/>
    <lineage>
        <taxon>Eukaryota</taxon>
        <taxon>Fungi</taxon>
        <taxon>Dikarya</taxon>
        <taxon>Ascomycota</taxon>
        <taxon>Pezizomycotina</taxon>
        <taxon>Eurotiomycetes</taxon>
        <taxon>Eurotiomycetidae</taxon>
        <taxon>Eurotiales</taxon>
        <taxon>Aspergillaceae</taxon>
        <taxon>Penicillium</taxon>
    </lineage>
</organism>
<dbReference type="GO" id="GO:0071949">
    <property type="term" value="F:FAD binding"/>
    <property type="evidence" value="ECO:0007669"/>
    <property type="project" value="InterPro"/>
</dbReference>
<feature type="domain" description="FAD-binding PCMH-type" evidence="3">
    <location>
        <begin position="92"/>
        <end position="273"/>
    </location>
</feature>
<dbReference type="InterPro" id="IPR050432">
    <property type="entry name" value="FAD-linked_Oxidoreductases_BP"/>
</dbReference>
<reference evidence="4" key="1">
    <citation type="submission" date="2021-07" db="EMBL/GenBank/DDBJ databases">
        <authorList>
            <person name="Branca A.L. A."/>
        </authorList>
    </citation>
    <scope>NUCLEOTIDE SEQUENCE</scope>
</reference>
<evidence type="ECO:0000259" key="3">
    <source>
        <dbReference type="PROSITE" id="PS51387"/>
    </source>
</evidence>
<dbReference type="PANTHER" id="PTHR13878:SF91">
    <property type="entry name" value="FAD BINDING DOMAIN PROTEIN (AFU_ORTHOLOGUE AFUA_6G12070)-RELATED"/>
    <property type="match status" value="1"/>
</dbReference>
<dbReference type="Proteomes" id="UP001154252">
    <property type="component" value="Unassembled WGS sequence"/>
</dbReference>
<protein>
    <recommendedName>
        <fullName evidence="3">FAD-binding PCMH-type domain-containing protein</fullName>
    </recommendedName>
</protein>
<accession>A0A9W4K6T9</accession>
<proteinExistence type="inferred from homology"/>
<dbReference type="SUPFAM" id="SSF56176">
    <property type="entry name" value="FAD-binding/transporter-associated domain-like"/>
    <property type="match status" value="1"/>
</dbReference>
<evidence type="ECO:0000313" key="4">
    <source>
        <dbReference type="EMBL" id="CAG8890878.1"/>
    </source>
</evidence>
<dbReference type="PANTHER" id="PTHR13878">
    <property type="entry name" value="GULONOLACTONE OXIDASE"/>
    <property type="match status" value="1"/>
</dbReference>
<comment type="caution">
    <text evidence="4">The sequence shown here is derived from an EMBL/GenBank/DDBJ whole genome shotgun (WGS) entry which is preliminary data.</text>
</comment>